<dbReference type="AlphaFoldDB" id="A0AAV4XQF1"/>
<dbReference type="EMBL" id="BPLR01000637">
    <property type="protein sequence ID" value="GIY96211.1"/>
    <property type="molecule type" value="Genomic_DNA"/>
</dbReference>
<reference evidence="1 2" key="1">
    <citation type="submission" date="2021-06" db="EMBL/GenBank/DDBJ databases">
        <title>Caerostris extrusa draft genome.</title>
        <authorList>
            <person name="Kono N."/>
            <person name="Arakawa K."/>
        </authorList>
    </citation>
    <scope>NUCLEOTIDE SEQUENCE [LARGE SCALE GENOMIC DNA]</scope>
</reference>
<proteinExistence type="predicted"/>
<dbReference type="Proteomes" id="UP001054945">
    <property type="component" value="Unassembled WGS sequence"/>
</dbReference>
<keyword evidence="2" id="KW-1185">Reference proteome</keyword>
<protein>
    <submittedName>
        <fullName evidence="1">Uncharacterized protein</fullName>
    </submittedName>
</protein>
<accession>A0AAV4XQF1</accession>
<sequence length="130" mass="15383">MIALSPSRFREMNDYFPFRIFAKTHAVQCFENLLSTYSYLRQKQWFFFFFVLQPSSRHYALFNMIALFAPSRFREMNDYFPFRILPKPTQCNALRISYPHTHGLIFYGKSNGFVFFLSCSLVGAITHSST</sequence>
<evidence type="ECO:0000313" key="1">
    <source>
        <dbReference type="EMBL" id="GIY96211.1"/>
    </source>
</evidence>
<evidence type="ECO:0000313" key="2">
    <source>
        <dbReference type="Proteomes" id="UP001054945"/>
    </source>
</evidence>
<organism evidence="1 2">
    <name type="scientific">Caerostris extrusa</name>
    <name type="common">Bark spider</name>
    <name type="synonym">Caerostris bankana</name>
    <dbReference type="NCBI Taxonomy" id="172846"/>
    <lineage>
        <taxon>Eukaryota</taxon>
        <taxon>Metazoa</taxon>
        <taxon>Ecdysozoa</taxon>
        <taxon>Arthropoda</taxon>
        <taxon>Chelicerata</taxon>
        <taxon>Arachnida</taxon>
        <taxon>Araneae</taxon>
        <taxon>Araneomorphae</taxon>
        <taxon>Entelegynae</taxon>
        <taxon>Araneoidea</taxon>
        <taxon>Araneidae</taxon>
        <taxon>Caerostris</taxon>
    </lineage>
</organism>
<comment type="caution">
    <text evidence="1">The sequence shown here is derived from an EMBL/GenBank/DDBJ whole genome shotgun (WGS) entry which is preliminary data.</text>
</comment>
<gene>
    <name evidence="1" type="ORF">CEXT_197661</name>
</gene>
<name>A0AAV4XQF1_CAEEX</name>